<reference evidence="3 4" key="2">
    <citation type="submission" date="2020-05" db="EMBL/GenBank/DDBJ databases">
        <authorList>
            <person name="Campoy J."/>
            <person name="Schneeberger K."/>
            <person name="Spophaly S."/>
        </authorList>
    </citation>
    <scope>NUCLEOTIDE SEQUENCE [LARGE SCALE GENOMIC DNA]</scope>
    <source>
        <strain evidence="3">PruArmRojPasFocal</strain>
    </source>
</reference>
<keyword evidence="5" id="KW-1185">Reference proteome</keyword>
<sequence length="91" mass="10231">MAPTNDGPPLPNGKVHGQLEGRLAKVLVPSHLCRMVTNVLAHPQRLTKRHPQRYLPPERPNPSYQSPSAPQITLPKICQKPKQRNLASYRI</sequence>
<evidence type="ECO:0000313" key="5">
    <source>
        <dbReference type="Proteomes" id="UP000507245"/>
    </source>
</evidence>
<dbReference type="AlphaFoldDB" id="A0A6J5XAL5"/>
<gene>
    <name evidence="2" type="ORF">CURHAP_LOCUS29782</name>
    <name evidence="3" type="ORF">ORAREDHAP_LOCUS29421</name>
</gene>
<dbReference type="EMBL" id="CAEKKB010000004">
    <property type="protein sequence ID" value="CAB4308955.1"/>
    <property type="molecule type" value="Genomic_DNA"/>
</dbReference>
<dbReference type="Proteomes" id="UP000507222">
    <property type="component" value="Unassembled WGS sequence"/>
</dbReference>
<protein>
    <submittedName>
        <fullName evidence="3">Uncharacterized protein</fullName>
    </submittedName>
</protein>
<reference evidence="5" key="1">
    <citation type="journal article" date="2020" name="Genome Biol.">
        <title>Gamete binning: chromosome-level and haplotype-resolved genome assembly enabled by high-throughput single-cell sequencing of gamete genomes.</title>
        <authorList>
            <person name="Campoy J.A."/>
            <person name="Sun H."/>
            <person name="Goel M."/>
            <person name="Jiao W.-B."/>
            <person name="Folz-Donahue K."/>
            <person name="Wang N."/>
            <person name="Rubio M."/>
            <person name="Liu C."/>
            <person name="Kukat C."/>
            <person name="Ruiz D."/>
            <person name="Huettel B."/>
            <person name="Schneeberger K."/>
        </authorList>
    </citation>
    <scope>NUCLEOTIDE SEQUENCE [LARGE SCALE GENOMIC DNA]</scope>
    <source>
        <strain evidence="5">cv. Rojo Pasion</strain>
    </source>
</reference>
<evidence type="ECO:0000313" key="2">
    <source>
        <dbReference type="EMBL" id="CAB4278550.1"/>
    </source>
</evidence>
<accession>A0A6J5XAL5</accession>
<feature type="compositionally biased region" description="Polar residues" evidence="1">
    <location>
        <begin position="62"/>
        <end position="71"/>
    </location>
</feature>
<name>A0A6J5XAL5_PRUAR</name>
<organism evidence="3 5">
    <name type="scientific">Prunus armeniaca</name>
    <name type="common">Apricot</name>
    <name type="synonym">Armeniaca vulgaris</name>
    <dbReference type="NCBI Taxonomy" id="36596"/>
    <lineage>
        <taxon>Eukaryota</taxon>
        <taxon>Viridiplantae</taxon>
        <taxon>Streptophyta</taxon>
        <taxon>Embryophyta</taxon>
        <taxon>Tracheophyta</taxon>
        <taxon>Spermatophyta</taxon>
        <taxon>Magnoliopsida</taxon>
        <taxon>eudicotyledons</taxon>
        <taxon>Gunneridae</taxon>
        <taxon>Pentapetalae</taxon>
        <taxon>rosids</taxon>
        <taxon>fabids</taxon>
        <taxon>Rosales</taxon>
        <taxon>Rosaceae</taxon>
        <taxon>Amygdaloideae</taxon>
        <taxon>Amygdaleae</taxon>
        <taxon>Prunus</taxon>
    </lineage>
</organism>
<evidence type="ECO:0000256" key="1">
    <source>
        <dbReference type="SAM" id="MobiDB-lite"/>
    </source>
</evidence>
<dbReference type="EMBL" id="CAEKDK010000004">
    <property type="protein sequence ID" value="CAB4278550.1"/>
    <property type="molecule type" value="Genomic_DNA"/>
</dbReference>
<evidence type="ECO:0000313" key="4">
    <source>
        <dbReference type="Proteomes" id="UP000507222"/>
    </source>
</evidence>
<evidence type="ECO:0000313" key="3">
    <source>
        <dbReference type="EMBL" id="CAB4308955.1"/>
    </source>
</evidence>
<proteinExistence type="predicted"/>
<dbReference type="Proteomes" id="UP000507245">
    <property type="component" value="Unassembled WGS sequence"/>
</dbReference>
<feature type="region of interest" description="Disordered" evidence="1">
    <location>
        <begin position="43"/>
        <end position="91"/>
    </location>
</feature>